<organism evidence="1">
    <name type="scientific">Fagus sylvatica</name>
    <name type="common">Beechnut</name>
    <dbReference type="NCBI Taxonomy" id="28930"/>
    <lineage>
        <taxon>Eukaryota</taxon>
        <taxon>Viridiplantae</taxon>
        <taxon>Streptophyta</taxon>
        <taxon>Embryophyta</taxon>
        <taxon>Tracheophyta</taxon>
        <taxon>Spermatophyta</taxon>
        <taxon>Magnoliopsida</taxon>
        <taxon>eudicotyledons</taxon>
        <taxon>Gunneridae</taxon>
        <taxon>Pentapetalae</taxon>
        <taxon>rosids</taxon>
        <taxon>fabids</taxon>
        <taxon>Fagales</taxon>
        <taxon>Fagaceae</taxon>
        <taxon>Fagus</taxon>
    </lineage>
</organism>
<dbReference type="EMBL" id="OIVN01000486">
    <property type="protein sequence ID" value="SPC80984.1"/>
    <property type="molecule type" value="Genomic_DNA"/>
</dbReference>
<proteinExistence type="predicted"/>
<dbReference type="AlphaFoldDB" id="A0A2N9F2G2"/>
<evidence type="ECO:0000313" key="1">
    <source>
        <dbReference type="EMBL" id="SPC80984.1"/>
    </source>
</evidence>
<sequence>MGWLWTGVDGGFRGGWWWLWWSCGGEQDEESKTWMGEEAILSLSFSDQLGHGSLFGLGEELEEGVNGGASVVEPVLVWPKSDWCGVVGKVLLELVRSGTSNSKAPSLDSLISFGVASSWSSDLVVALQVVKHRRYLKNIAILELVLEGRDQKVLHQPRSPGSTTLALPSMPCSRSGLEWLPGSKQTPLVGDRDRTLDAFMGDTKRAIVELSHVDMWCDMWVRFDTTGWSQVALYHRRVRACDL</sequence>
<gene>
    <name evidence="1" type="ORF">FSB_LOCUS8866</name>
</gene>
<reference evidence="1" key="1">
    <citation type="submission" date="2018-02" db="EMBL/GenBank/DDBJ databases">
        <authorList>
            <person name="Cohen D.B."/>
            <person name="Kent A.D."/>
        </authorList>
    </citation>
    <scope>NUCLEOTIDE SEQUENCE</scope>
</reference>
<name>A0A2N9F2G2_FAGSY</name>
<accession>A0A2N9F2G2</accession>
<protein>
    <submittedName>
        <fullName evidence="1">Uncharacterized protein</fullName>
    </submittedName>
</protein>